<keyword evidence="3" id="KW-1185">Reference proteome</keyword>
<evidence type="ECO:0000313" key="3">
    <source>
        <dbReference type="Proteomes" id="UP000680304"/>
    </source>
</evidence>
<accession>A0ABQ4N3F1</accession>
<dbReference type="Proteomes" id="UP000680304">
    <property type="component" value="Unassembled WGS sequence"/>
</dbReference>
<evidence type="ECO:0000313" key="2">
    <source>
        <dbReference type="EMBL" id="GIQ62697.1"/>
    </source>
</evidence>
<dbReference type="SUPFAM" id="SSF55383">
    <property type="entry name" value="Copper amine oxidase, domain N"/>
    <property type="match status" value="1"/>
</dbReference>
<reference evidence="2 3" key="1">
    <citation type="submission" date="2021-04" db="EMBL/GenBank/DDBJ databases">
        <title>Draft genome sequence of Paenibacillus cisolokensis, LC2-13A.</title>
        <authorList>
            <person name="Uke A."/>
            <person name="Chhe C."/>
            <person name="Baramee S."/>
            <person name="Kosugi A."/>
        </authorList>
    </citation>
    <scope>NUCLEOTIDE SEQUENCE [LARGE SCALE GENOMIC DNA]</scope>
    <source>
        <strain evidence="2 3">LC2-13A</strain>
    </source>
</reference>
<evidence type="ECO:0000259" key="1">
    <source>
        <dbReference type="Pfam" id="PF07833"/>
    </source>
</evidence>
<protein>
    <recommendedName>
        <fullName evidence="1">Copper amine oxidase-like N-terminal domain-containing protein</fullName>
    </recommendedName>
</protein>
<dbReference type="InterPro" id="IPR036582">
    <property type="entry name" value="Mao_N_sf"/>
</dbReference>
<sequence length="358" mass="42713">MLWGLDYMSLKEGVRDDQGEFPFYLYDDNFWNDYKYWFNYSVYEQLAKGLWKRAQGRAPQELEYLYNWNWFSNFSKEAVFKHYERASQEEAFFTLNEEPLDVVQNSFKTNILSLVQQYPDVEFYFYYPPYTILRQVVWRDTNEVRYANQLEMKRWMFDQFKPYPNAKVYEYQTFKDWTYNLDLFKDMSHHNQDVNTWIAETVAQDDPRFRVTEDNVDTFIQDLERQVKTVTVTPEGELRNIEIAFGSTPDELLWFSRKAIRGDELLVPSKELAEALQLQLQWDQATKTLTLAKDGRTAVMVVDSQEATVNNEPKTLPEKVILVDGKTLVPLRFLAETFGWTVELSYPDDLTSRYILNE</sequence>
<organism evidence="2 3">
    <name type="scientific">Paenibacillus cisolokensis</name>
    <dbReference type="NCBI Taxonomy" id="1658519"/>
    <lineage>
        <taxon>Bacteria</taxon>
        <taxon>Bacillati</taxon>
        <taxon>Bacillota</taxon>
        <taxon>Bacilli</taxon>
        <taxon>Bacillales</taxon>
        <taxon>Paenibacillaceae</taxon>
        <taxon>Paenibacillus</taxon>
    </lineage>
</organism>
<comment type="caution">
    <text evidence="2">The sequence shown here is derived from an EMBL/GenBank/DDBJ whole genome shotgun (WGS) entry which is preliminary data.</text>
</comment>
<proteinExistence type="predicted"/>
<dbReference type="EMBL" id="BOVJ01000040">
    <property type="protein sequence ID" value="GIQ62697.1"/>
    <property type="molecule type" value="Genomic_DNA"/>
</dbReference>
<dbReference type="RefSeq" id="WP_213528038.1">
    <property type="nucleotide sequence ID" value="NZ_BOVJ01000040.1"/>
</dbReference>
<gene>
    <name evidence="2" type="ORF">PACILC2_12650</name>
</gene>
<name>A0ABQ4N3F1_9BACL</name>
<feature type="domain" description="Copper amine oxidase-like N-terminal" evidence="1">
    <location>
        <begin position="260"/>
        <end position="343"/>
    </location>
</feature>
<dbReference type="InterPro" id="IPR012854">
    <property type="entry name" value="Cu_amine_oxidase-like_N"/>
</dbReference>
<dbReference type="Gene3D" id="3.30.457.10">
    <property type="entry name" value="Copper amine oxidase-like, N-terminal domain"/>
    <property type="match status" value="1"/>
</dbReference>
<dbReference type="Pfam" id="PF07833">
    <property type="entry name" value="Cu_amine_oxidN1"/>
    <property type="match status" value="1"/>
</dbReference>